<feature type="region of interest" description="Disordered" evidence="11">
    <location>
        <begin position="170"/>
        <end position="198"/>
    </location>
</feature>
<comment type="caution">
    <text evidence="13">The sequence shown here is derived from an EMBL/GenBank/DDBJ whole genome shotgun (WGS) entry which is preliminary data.</text>
</comment>
<feature type="transmembrane region" description="Helical" evidence="12">
    <location>
        <begin position="704"/>
        <end position="723"/>
    </location>
</feature>
<dbReference type="AlphaFoldDB" id="A0ABD2W9Y2"/>
<feature type="transmembrane region" description="Helical" evidence="12">
    <location>
        <begin position="457"/>
        <end position="477"/>
    </location>
</feature>
<dbReference type="PANTHER" id="PTHR21522:SF30">
    <property type="entry name" value="GH01206P"/>
    <property type="match status" value="1"/>
</dbReference>
<feature type="compositionally biased region" description="Low complexity" evidence="11">
    <location>
        <begin position="181"/>
        <end position="193"/>
    </location>
</feature>
<feature type="compositionally biased region" description="Low complexity" evidence="11">
    <location>
        <begin position="18"/>
        <end position="34"/>
    </location>
</feature>
<evidence type="ECO:0000256" key="9">
    <source>
        <dbReference type="ARBA" id="ARBA00023136"/>
    </source>
</evidence>
<dbReference type="Proteomes" id="UP001627154">
    <property type="component" value="Unassembled WGS sequence"/>
</dbReference>
<accession>A0ABD2W9Y2</accession>
<evidence type="ECO:0000256" key="1">
    <source>
        <dbReference type="ARBA" id="ARBA00004651"/>
    </source>
</evidence>
<feature type="compositionally biased region" description="Polar residues" evidence="11">
    <location>
        <begin position="114"/>
        <end position="131"/>
    </location>
</feature>
<keyword evidence="3" id="KW-0813">Transport</keyword>
<evidence type="ECO:0000256" key="7">
    <source>
        <dbReference type="ARBA" id="ARBA00022989"/>
    </source>
</evidence>
<feature type="transmembrane region" description="Helical" evidence="12">
    <location>
        <begin position="630"/>
        <end position="655"/>
    </location>
</feature>
<evidence type="ECO:0000256" key="8">
    <source>
        <dbReference type="ARBA" id="ARBA00023065"/>
    </source>
</evidence>
<dbReference type="GO" id="GO:0015252">
    <property type="term" value="F:proton channel activity"/>
    <property type="evidence" value="ECO:0007669"/>
    <property type="project" value="UniProtKB-ARBA"/>
</dbReference>
<proteinExistence type="inferred from homology"/>
<evidence type="ECO:0000256" key="12">
    <source>
        <dbReference type="SAM" id="Phobius"/>
    </source>
</evidence>
<evidence type="ECO:0000313" key="13">
    <source>
        <dbReference type="EMBL" id="KAL3389509.1"/>
    </source>
</evidence>
<evidence type="ECO:0000256" key="5">
    <source>
        <dbReference type="ARBA" id="ARBA00022692"/>
    </source>
</evidence>
<organism evidence="13 14">
    <name type="scientific">Trichogramma kaykai</name>
    <dbReference type="NCBI Taxonomy" id="54128"/>
    <lineage>
        <taxon>Eukaryota</taxon>
        <taxon>Metazoa</taxon>
        <taxon>Ecdysozoa</taxon>
        <taxon>Arthropoda</taxon>
        <taxon>Hexapoda</taxon>
        <taxon>Insecta</taxon>
        <taxon>Pterygota</taxon>
        <taxon>Neoptera</taxon>
        <taxon>Endopterygota</taxon>
        <taxon>Hymenoptera</taxon>
        <taxon>Apocrita</taxon>
        <taxon>Proctotrupomorpha</taxon>
        <taxon>Chalcidoidea</taxon>
        <taxon>Trichogrammatidae</taxon>
        <taxon>Trichogramma</taxon>
    </lineage>
</organism>
<evidence type="ECO:0000256" key="2">
    <source>
        <dbReference type="ARBA" id="ARBA00006513"/>
    </source>
</evidence>
<gene>
    <name evidence="13" type="ORF">TKK_015718</name>
</gene>
<feature type="region of interest" description="Disordered" evidence="11">
    <location>
        <begin position="47"/>
        <end position="66"/>
    </location>
</feature>
<keyword evidence="9 12" id="KW-0472">Membrane</keyword>
<comment type="subcellular location">
    <subcellularLocation>
        <location evidence="1">Cell membrane</location>
        <topology evidence="1">Multi-pass membrane protein</topology>
    </subcellularLocation>
</comment>
<dbReference type="InterPro" id="IPR004878">
    <property type="entry name" value="Otopetrin"/>
</dbReference>
<comment type="similarity">
    <text evidence="2">Belongs to the otopetrin family.</text>
</comment>
<name>A0ABD2W9Y2_9HYME</name>
<protein>
    <recommendedName>
        <fullName evidence="15">Otopetrin-3</fullName>
    </recommendedName>
</protein>
<dbReference type="EMBL" id="JBJJXI010000123">
    <property type="protein sequence ID" value="KAL3389509.1"/>
    <property type="molecule type" value="Genomic_DNA"/>
</dbReference>
<evidence type="ECO:0000256" key="11">
    <source>
        <dbReference type="SAM" id="MobiDB-lite"/>
    </source>
</evidence>
<feature type="transmembrane region" description="Helical" evidence="12">
    <location>
        <begin position="244"/>
        <end position="263"/>
    </location>
</feature>
<feature type="transmembrane region" description="Helical" evidence="12">
    <location>
        <begin position="667"/>
        <end position="684"/>
    </location>
</feature>
<evidence type="ECO:0000256" key="6">
    <source>
        <dbReference type="ARBA" id="ARBA00022781"/>
    </source>
</evidence>
<evidence type="ECO:0000313" key="14">
    <source>
        <dbReference type="Proteomes" id="UP001627154"/>
    </source>
</evidence>
<keyword evidence="7 12" id="KW-1133">Transmembrane helix</keyword>
<reference evidence="13 14" key="1">
    <citation type="journal article" date="2024" name="bioRxiv">
        <title>A reference genome for Trichogramma kaykai: A tiny desert-dwelling parasitoid wasp with competing sex-ratio distorters.</title>
        <authorList>
            <person name="Culotta J."/>
            <person name="Lindsey A.R."/>
        </authorList>
    </citation>
    <scope>NUCLEOTIDE SEQUENCE [LARGE SCALE GENOMIC DNA]</scope>
    <source>
        <strain evidence="13 14">KSX58</strain>
    </source>
</reference>
<evidence type="ECO:0000256" key="3">
    <source>
        <dbReference type="ARBA" id="ARBA00022448"/>
    </source>
</evidence>
<feature type="transmembrane region" description="Helical" evidence="12">
    <location>
        <begin position="605"/>
        <end position="624"/>
    </location>
</feature>
<dbReference type="GO" id="GO:0005886">
    <property type="term" value="C:plasma membrane"/>
    <property type="evidence" value="ECO:0007669"/>
    <property type="project" value="UniProtKB-SubCell"/>
</dbReference>
<keyword evidence="14" id="KW-1185">Reference proteome</keyword>
<keyword evidence="4" id="KW-1003">Cell membrane</keyword>
<evidence type="ECO:0000256" key="4">
    <source>
        <dbReference type="ARBA" id="ARBA00022475"/>
    </source>
</evidence>
<feature type="transmembrane region" description="Helical" evidence="12">
    <location>
        <begin position="214"/>
        <end position="232"/>
    </location>
</feature>
<dbReference type="Pfam" id="PF03189">
    <property type="entry name" value="Otopetrin"/>
    <property type="match status" value="2"/>
</dbReference>
<keyword evidence="8" id="KW-0406">Ion transport</keyword>
<feature type="region of interest" description="Disordered" evidence="11">
    <location>
        <begin position="1"/>
        <end position="42"/>
    </location>
</feature>
<evidence type="ECO:0000256" key="10">
    <source>
        <dbReference type="ARBA" id="ARBA00023303"/>
    </source>
</evidence>
<feature type="transmembrane region" description="Helical" evidence="12">
    <location>
        <begin position="512"/>
        <end position="532"/>
    </location>
</feature>
<keyword evidence="10" id="KW-0407">Ion channel</keyword>
<feature type="transmembrane region" description="Helical" evidence="12">
    <location>
        <begin position="341"/>
        <end position="362"/>
    </location>
</feature>
<dbReference type="PANTHER" id="PTHR21522">
    <property type="entry name" value="PROTON CHANNEL OTOP"/>
    <property type="match status" value="1"/>
</dbReference>
<sequence>MQFRNAKRITQYCVDTPQASSSQKQAASQSSSTSGPKVPTHLSIDLESGATESEYGPQRGRSQSLRRQSISLNAVLNNHRRALFGALFTRVGSNMSLPSCVQDQEALSVELNEASVSSSTKSNRPVDPESTNRPILLQLTSAAPIVNVNGAAATAVHNLPLANLNLDKDKSRNSFTGAGSGPDDPSGGHAKQQQQRHTRLRQQQAQLMSSISTLYAKLLVVVGVAVPVTASVSQQVPAALDQGFYLYLYLGSVAFVVAIYTTLLRDKALKKMIVKHVRHESTYSFVESQQLHQKKEQVESTAIEINCKCGQLAMAERMQRQQRASEPALGQPYRTQQYGSFCLRLGAVGFGAGSLVFTGLQIGAELSNGPFRALIPASRLLLVTAQMHFIFLNSKDLELTRHAAFAKLGLMHLIATNICEWLQALVEETQYEMEQLEHSLERDNSIFIKLLRDASPFLFPCTIEFSLICAVILFEMWKRIDQRKHAEANAHLIGGRSVHQLSIDCGSAHRGLFGGILVVAATVLSLIMFFVLRETNPQMAIEQVTSLEAAVQTAGSWLEIKRRVSSTIDYPFCMAGMIASVGGALKLRSLDHRNTKPPHLDSTLLTAAQAGVYLHCIFGAVGSILTRGPTWIICLAANFLALLQSTTQTILIQIAWRRRSRSNEKPGKELITFLIVVNIAMWAVNSLEKSRAGVRPDHLEFFGIWAWTIITHLSIPLAIFYRFHSAICLFEVWKSCYKYRPLLLGSPLSHHMK</sequence>
<feature type="region of interest" description="Disordered" evidence="11">
    <location>
        <begin position="112"/>
        <end position="131"/>
    </location>
</feature>
<keyword evidence="5 12" id="KW-0812">Transmembrane</keyword>
<evidence type="ECO:0008006" key="15">
    <source>
        <dbReference type="Google" id="ProtNLM"/>
    </source>
</evidence>
<keyword evidence="6" id="KW-0375">Hydrogen ion transport</keyword>